<feature type="compositionally biased region" description="Gly residues" evidence="1">
    <location>
        <begin position="65"/>
        <end position="75"/>
    </location>
</feature>
<gene>
    <name evidence="2" type="ORF">GUJ93_ZPchr0001g32605</name>
</gene>
<reference evidence="2" key="2">
    <citation type="submission" date="2021-02" db="EMBL/GenBank/DDBJ databases">
        <authorList>
            <person name="Kimball J.A."/>
            <person name="Haas M.W."/>
            <person name="Macchietto M."/>
            <person name="Kono T."/>
            <person name="Duquette J."/>
            <person name="Shao M."/>
        </authorList>
    </citation>
    <scope>NUCLEOTIDE SEQUENCE</scope>
    <source>
        <tissue evidence="2">Fresh leaf tissue</tissue>
    </source>
</reference>
<evidence type="ECO:0000256" key="1">
    <source>
        <dbReference type="SAM" id="MobiDB-lite"/>
    </source>
</evidence>
<feature type="region of interest" description="Disordered" evidence="1">
    <location>
        <begin position="1"/>
        <end position="102"/>
    </location>
</feature>
<dbReference type="Proteomes" id="UP000729402">
    <property type="component" value="Unassembled WGS sequence"/>
</dbReference>
<accession>A0A8J5VQ40</accession>
<evidence type="ECO:0000313" key="3">
    <source>
        <dbReference type="Proteomes" id="UP000729402"/>
    </source>
</evidence>
<reference evidence="2" key="1">
    <citation type="journal article" date="2021" name="bioRxiv">
        <title>Whole Genome Assembly and Annotation of Northern Wild Rice, Zizania palustris L., Supports a Whole Genome Duplication in the Zizania Genus.</title>
        <authorList>
            <person name="Haas M."/>
            <person name="Kono T."/>
            <person name="Macchietto M."/>
            <person name="Millas R."/>
            <person name="McGilp L."/>
            <person name="Shao M."/>
            <person name="Duquette J."/>
            <person name="Hirsch C.N."/>
            <person name="Kimball J."/>
        </authorList>
    </citation>
    <scope>NUCLEOTIDE SEQUENCE</scope>
    <source>
        <tissue evidence="2">Fresh leaf tissue</tissue>
    </source>
</reference>
<sequence>MTPLPSCDTRRPIAPRRENPRSRRCTDWDRRLGTQSRRERPPHPLPPPGRRGAGGQEARRRRPGGGEAGRGGGGREVGKAAAGRWGKLGGAEAAAQNLGCGR</sequence>
<comment type="caution">
    <text evidence="2">The sequence shown here is derived from an EMBL/GenBank/DDBJ whole genome shotgun (WGS) entry which is preliminary data.</text>
</comment>
<dbReference type="EMBL" id="JAAALK010000288">
    <property type="protein sequence ID" value="KAG8052294.1"/>
    <property type="molecule type" value="Genomic_DNA"/>
</dbReference>
<organism evidence="2 3">
    <name type="scientific">Zizania palustris</name>
    <name type="common">Northern wild rice</name>
    <dbReference type="NCBI Taxonomy" id="103762"/>
    <lineage>
        <taxon>Eukaryota</taxon>
        <taxon>Viridiplantae</taxon>
        <taxon>Streptophyta</taxon>
        <taxon>Embryophyta</taxon>
        <taxon>Tracheophyta</taxon>
        <taxon>Spermatophyta</taxon>
        <taxon>Magnoliopsida</taxon>
        <taxon>Liliopsida</taxon>
        <taxon>Poales</taxon>
        <taxon>Poaceae</taxon>
        <taxon>BOP clade</taxon>
        <taxon>Oryzoideae</taxon>
        <taxon>Oryzeae</taxon>
        <taxon>Zizaniinae</taxon>
        <taxon>Zizania</taxon>
    </lineage>
</organism>
<name>A0A8J5VQ40_ZIZPA</name>
<dbReference type="AlphaFoldDB" id="A0A8J5VQ40"/>
<evidence type="ECO:0000313" key="2">
    <source>
        <dbReference type="EMBL" id="KAG8052294.1"/>
    </source>
</evidence>
<keyword evidence="3" id="KW-1185">Reference proteome</keyword>
<proteinExistence type="predicted"/>
<feature type="compositionally biased region" description="Basic and acidic residues" evidence="1">
    <location>
        <begin position="8"/>
        <end position="42"/>
    </location>
</feature>
<protein>
    <submittedName>
        <fullName evidence="2">Uncharacterized protein</fullName>
    </submittedName>
</protein>